<evidence type="ECO:0008006" key="3">
    <source>
        <dbReference type="Google" id="ProtNLM"/>
    </source>
</evidence>
<evidence type="ECO:0000313" key="2">
    <source>
        <dbReference type="Proteomes" id="UP001521911"/>
    </source>
</evidence>
<sequence length="261" mass="28328">MLNRKNALDLMPRLMPSARTATRFGGVMATVVMGASISACSGFEPTPDPKPVASAPITIRIDPTSHEQRVLAEIYRQTLRDEGRAATVSQEPMLVQHGDHDDGMSRSGNFFVGCTGVFLDAFDPVAARAVSKDYVTDQEGDPSGEDFLERSHIALMASLPPELSVVEPAGAQGCPNARPELPQNYVVVYQDGLFNRDEKLEIASFTKFLTEQDLDEVVEEVKASDDFEGAVRAWMEANLMQNLNESGDSDSSGGSDLVNDK</sequence>
<comment type="caution">
    <text evidence="1">The sequence shown here is derived from an EMBL/GenBank/DDBJ whole genome shotgun (WGS) entry which is preliminary data.</text>
</comment>
<dbReference type="RefSeq" id="WP_236684045.1">
    <property type="nucleotide sequence ID" value="NZ_CP010827.1"/>
</dbReference>
<proteinExistence type="predicted"/>
<gene>
    <name evidence="1" type="ORF">MHK08_11145</name>
</gene>
<evidence type="ECO:0000313" key="1">
    <source>
        <dbReference type="EMBL" id="MCG7277023.1"/>
    </source>
</evidence>
<keyword evidence="2" id="KW-1185">Reference proteome</keyword>
<dbReference type="Proteomes" id="UP001521911">
    <property type="component" value="Unassembled WGS sequence"/>
</dbReference>
<protein>
    <recommendedName>
        <fullName evidence="3">Secreted protein</fullName>
    </recommendedName>
</protein>
<dbReference type="EMBL" id="JAKRDF010000017">
    <property type="protein sequence ID" value="MCG7277023.1"/>
    <property type="molecule type" value="Genomic_DNA"/>
</dbReference>
<name>A0ABS9PXT8_9CORY</name>
<organism evidence="1 2">
    <name type="scientific">Corynebacterium singulare</name>
    <dbReference type="NCBI Taxonomy" id="161899"/>
    <lineage>
        <taxon>Bacteria</taxon>
        <taxon>Bacillati</taxon>
        <taxon>Actinomycetota</taxon>
        <taxon>Actinomycetes</taxon>
        <taxon>Mycobacteriales</taxon>
        <taxon>Corynebacteriaceae</taxon>
        <taxon>Corynebacterium</taxon>
    </lineage>
</organism>
<accession>A0ABS9PXT8</accession>
<reference evidence="1 2" key="1">
    <citation type="submission" date="2022-02" db="EMBL/GenBank/DDBJ databases">
        <title>Uncovering new skin microbiome diversity through culturing and metagenomics.</title>
        <authorList>
            <person name="Conlan S."/>
            <person name="Deming C."/>
            <person name="Nisc Comparative Sequencing Program N."/>
            <person name="Segre J.A."/>
        </authorList>
    </citation>
    <scope>NUCLEOTIDE SEQUENCE [LARGE SCALE GENOMIC DNA]</scope>
    <source>
        <strain evidence="1 2">ACRQV</strain>
    </source>
</reference>